<dbReference type="AlphaFoldDB" id="A0A2C6D0N9"/>
<evidence type="ECO:0000313" key="1">
    <source>
        <dbReference type="EMBL" id="PHI32499.1"/>
    </source>
</evidence>
<dbReference type="EMBL" id="PDDX01000001">
    <property type="protein sequence ID" value="PHI32499.1"/>
    <property type="molecule type" value="Genomic_DNA"/>
</dbReference>
<name>A0A2C6D0N9_9GAMM</name>
<evidence type="ECO:0000313" key="2">
    <source>
        <dbReference type="Proteomes" id="UP000224974"/>
    </source>
</evidence>
<organism evidence="1 2">
    <name type="scientific">Budvicia aquatica</name>
    <dbReference type="NCBI Taxonomy" id="82979"/>
    <lineage>
        <taxon>Bacteria</taxon>
        <taxon>Pseudomonadati</taxon>
        <taxon>Pseudomonadota</taxon>
        <taxon>Gammaproteobacteria</taxon>
        <taxon>Enterobacterales</taxon>
        <taxon>Budviciaceae</taxon>
        <taxon>Budvicia</taxon>
    </lineage>
</organism>
<protein>
    <submittedName>
        <fullName evidence="1">Uncharacterized protein</fullName>
    </submittedName>
</protein>
<sequence length="109" mass="12792">MNFNIMINGRVQVGIDFEVLQQAIIGLYDDIDSFIVLEPETPIDGSIYLQAALSDNQYMIETRLMTDNDFTHYRYTTADINNVIKIFTRYYQKHQLKILKSWQDVTGEF</sequence>
<accession>A0A2C6D0N9</accession>
<proteinExistence type="predicted"/>
<dbReference type="Proteomes" id="UP000224974">
    <property type="component" value="Unassembled WGS sequence"/>
</dbReference>
<keyword evidence="2" id="KW-1185">Reference proteome</keyword>
<comment type="caution">
    <text evidence="1">The sequence shown here is derived from an EMBL/GenBank/DDBJ whole genome shotgun (WGS) entry which is preliminary data.</text>
</comment>
<gene>
    <name evidence="1" type="ORF">CRN84_25905</name>
</gene>
<dbReference type="STRING" id="1111728.GCA_000427805_04860"/>
<reference evidence="2" key="1">
    <citation type="submission" date="2017-09" db="EMBL/GenBank/DDBJ databases">
        <title>FDA dAtabase for Regulatory Grade micrObial Sequences (FDA-ARGOS): Supporting development and validation of Infectious Disease Dx tests.</title>
        <authorList>
            <person name="Minogue T."/>
            <person name="Wolcott M."/>
            <person name="Wasieloski L."/>
            <person name="Aguilar W."/>
            <person name="Moore D."/>
            <person name="Tallon L."/>
            <person name="Sadzewicz L."/>
            <person name="Ott S."/>
            <person name="Zhao X."/>
            <person name="Nagaraj S."/>
            <person name="Vavikolanu K."/>
            <person name="Aluvathingal J."/>
            <person name="Nadendla S."/>
            <person name="Sichtig H."/>
        </authorList>
    </citation>
    <scope>NUCLEOTIDE SEQUENCE [LARGE SCALE GENOMIC DNA]</scope>
    <source>
        <strain evidence="2">FDAARGOS_387</strain>
    </source>
</reference>
<dbReference type="RefSeq" id="WP_051323597.1">
    <property type="nucleotide sequence ID" value="NZ_BRLG01000010.1"/>
</dbReference>
<dbReference type="OrthoDB" id="2663305at2"/>